<feature type="transmembrane region" description="Helical" evidence="1">
    <location>
        <begin position="96"/>
        <end position="116"/>
    </location>
</feature>
<evidence type="ECO:0000256" key="1">
    <source>
        <dbReference type="SAM" id="Phobius"/>
    </source>
</evidence>
<feature type="domain" description="Putative zinc-finger" evidence="2">
    <location>
        <begin position="7"/>
        <end position="40"/>
    </location>
</feature>
<dbReference type="InterPro" id="IPR027383">
    <property type="entry name" value="Znf_put"/>
</dbReference>
<evidence type="ECO:0000313" key="3">
    <source>
        <dbReference type="EMBL" id="TCO40242.1"/>
    </source>
</evidence>
<reference evidence="3 4" key="1">
    <citation type="journal article" date="2015" name="Stand. Genomic Sci.">
        <title>Genomic Encyclopedia of Bacterial and Archaeal Type Strains, Phase III: the genomes of soil and plant-associated and newly described type strains.</title>
        <authorList>
            <person name="Whitman W.B."/>
            <person name="Woyke T."/>
            <person name="Klenk H.P."/>
            <person name="Zhou Y."/>
            <person name="Lilburn T.G."/>
            <person name="Beck B.J."/>
            <person name="De Vos P."/>
            <person name="Vandamme P."/>
            <person name="Eisen J.A."/>
            <person name="Garrity G."/>
            <person name="Hugenholtz P."/>
            <person name="Kyrpides N.C."/>
        </authorList>
    </citation>
    <scope>NUCLEOTIDE SEQUENCE [LARGE SCALE GENOMIC DNA]</scope>
    <source>
        <strain evidence="3 4">A3</strain>
    </source>
</reference>
<protein>
    <submittedName>
        <fullName evidence="3">Putative zinc finger protein</fullName>
    </submittedName>
</protein>
<dbReference type="InterPro" id="IPR041916">
    <property type="entry name" value="Anti_sigma_zinc_sf"/>
</dbReference>
<gene>
    <name evidence="3" type="ORF">EV148_10536</name>
</gene>
<organism evidence="3 4">
    <name type="scientific">Dokdonella fugitiva</name>
    <dbReference type="NCBI Taxonomy" id="328517"/>
    <lineage>
        <taxon>Bacteria</taxon>
        <taxon>Pseudomonadati</taxon>
        <taxon>Pseudomonadota</taxon>
        <taxon>Gammaproteobacteria</taxon>
        <taxon>Lysobacterales</taxon>
        <taxon>Rhodanobacteraceae</taxon>
        <taxon>Dokdonella</taxon>
    </lineage>
</organism>
<dbReference type="OrthoDB" id="5958009at2"/>
<keyword evidence="1" id="KW-0472">Membrane</keyword>
<dbReference type="Pfam" id="PF13490">
    <property type="entry name" value="zf-HC2"/>
    <property type="match status" value="1"/>
</dbReference>
<dbReference type="Gene3D" id="1.10.10.1320">
    <property type="entry name" value="Anti-sigma factor, zinc-finger domain"/>
    <property type="match status" value="1"/>
</dbReference>
<keyword evidence="4" id="KW-1185">Reference proteome</keyword>
<evidence type="ECO:0000259" key="2">
    <source>
        <dbReference type="Pfam" id="PF13490"/>
    </source>
</evidence>
<keyword evidence="1" id="KW-1133">Transmembrane helix</keyword>
<evidence type="ECO:0000313" key="4">
    <source>
        <dbReference type="Proteomes" id="UP000294862"/>
    </source>
</evidence>
<accession>A0A4R2I892</accession>
<dbReference type="RefSeq" id="WP_131997584.1">
    <property type="nucleotide sequence ID" value="NZ_JACGXM010000003.1"/>
</dbReference>
<proteinExistence type="predicted"/>
<dbReference type="Proteomes" id="UP000294862">
    <property type="component" value="Unassembled WGS sequence"/>
</dbReference>
<sequence>MQSPQHRQTWDLIPWLVNGTATASDRALAEAHLAACADCRDEYAFQSRVHAGLGVEAAVADEPGPAFGRLLERIEAEQAGQAAPAHAPRQRRLLRALAAAVVVQAIGLATLGAWAVGHRRADDAPAYRTLSTPAAEPAMASLRFVPSPELSVGQLQRLLGDNGLHIVGTNEGGTIYTLAPVASAHTDAGVIARLRAAPGVLLVEPIANPSAR</sequence>
<comment type="caution">
    <text evidence="3">The sequence shown here is derived from an EMBL/GenBank/DDBJ whole genome shotgun (WGS) entry which is preliminary data.</text>
</comment>
<dbReference type="EMBL" id="SLWQ01000005">
    <property type="protein sequence ID" value="TCO40242.1"/>
    <property type="molecule type" value="Genomic_DNA"/>
</dbReference>
<dbReference type="AlphaFoldDB" id="A0A4R2I892"/>
<keyword evidence="1" id="KW-0812">Transmembrane</keyword>
<name>A0A4R2I892_9GAMM</name>